<feature type="domain" description="Phosphogluconate dehydrogenase NAD-binding putative C-terminal" evidence="2">
    <location>
        <begin position="205"/>
        <end position="271"/>
    </location>
</feature>
<dbReference type="EMBL" id="JAFIQS010000002">
    <property type="protein sequence ID" value="KAG5172614.1"/>
    <property type="molecule type" value="Genomic_DNA"/>
</dbReference>
<dbReference type="GO" id="GO:0050661">
    <property type="term" value="F:NADP binding"/>
    <property type="evidence" value="ECO:0007669"/>
    <property type="project" value="InterPro"/>
</dbReference>
<sequence length="296" mass="31619">MSTIALISAGAMGANVGRKFVEAGFTVLTSLEGRSEATRKRAHDAGMIDASWTEIIQRSDIIMSVIPPRDAVSFAQRLLKEFTSVPRASKEPLIFADCNAVNVVTIKSIATLFLRTPITFLDGCIIGGPPSGNYVPTIYASADPARAKELNQFRDAVKQSGIKARILNGDGSGIGDASALKMSYAGISKGLTGLFTTIILAAHANSPATSAALLQELSDSQPELLERITRAVPAMIPKAYRWVGEMEEIAGFVGGGEGNIYHGLSKIYERVEESIEGDQTDVETLKAFVAEAKKRI</sequence>
<dbReference type="InterPro" id="IPR013328">
    <property type="entry name" value="6PGD_dom2"/>
</dbReference>
<accession>A0A8H7Y7B4</accession>
<protein>
    <recommendedName>
        <fullName evidence="4">6-phosphogluconate dehydrogenase C-terminal domain-like protein</fullName>
    </recommendedName>
</protein>
<organism evidence="3">
    <name type="scientific">Psilocybe cubensis</name>
    <name type="common">Psychedelic mushroom</name>
    <name type="synonym">Stropharia cubensis</name>
    <dbReference type="NCBI Taxonomy" id="181762"/>
    <lineage>
        <taxon>Eukaryota</taxon>
        <taxon>Fungi</taxon>
        <taxon>Dikarya</taxon>
        <taxon>Basidiomycota</taxon>
        <taxon>Agaricomycotina</taxon>
        <taxon>Agaricomycetes</taxon>
        <taxon>Agaricomycetidae</taxon>
        <taxon>Agaricales</taxon>
        <taxon>Agaricineae</taxon>
        <taxon>Strophariaceae</taxon>
        <taxon>Psilocybe</taxon>
    </lineage>
</organism>
<dbReference type="AlphaFoldDB" id="A0A8H7Y7B4"/>
<reference evidence="3" key="1">
    <citation type="submission" date="2021-02" db="EMBL/GenBank/DDBJ databases">
        <title>Psilocybe cubensis genome.</title>
        <authorList>
            <person name="Mckernan K.J."/>
            <person name="Crawford S."/>
            <person name="Trippe A."/>
            <person name="Kane L.T."/>
            <person name="Mclaughlin S."/>
        </authorList>
    </citation>
    <scope>NUCLEOTIDE SEQUENCE [LARGE SCALE GENOMIC DNA]</scope>
    <source>
        <strain evidence="3">MGC-MH-2018</strain>
    </source>
</reference>
<feature type="domain" description="6-phosphogluconate dehydrogenase NADP-binding" evidence="1">
    <location>
        <begin position="3"/>
        <end position="152"/>
    </location>
</feature>
<dbReference type="InterPro" id="IPR015814">
    <property type="entry name" value="Pgluconate_DH_NAD-bd_C"/>
</dbReference>
<evidence type="ECO:0000259" key="2">
    <source>
        <dbReference type="Pfam" id="PF09130"/>
    </source>
</evidence>
<dbReference type="Pfam" id="PF09130">
    <property type="entry name" value="DUF1932"/>
    <property type="match status" value="1"/>
</dbReference>
<dbReference type="Gene3D" id="3.40.50.720">
    <property type="entry name" value="NAD(P)-binding Rossmann-like Domain"/>
    <property type="match status" value="1"/>
</dbReference>
<dbReference type="OrthoDB" id="9988102at2759"/>
<name>A0A8H7Y7B4_PSICU</name>
<dbReference type="SUPFAM" id="SSF48179">
    <property type="entry name" value="6-phosphogluconate dehydrogenase C-terminal domain-like"/>
    <property type="match status" value="1"/>
</dbReference>
<gene>
    <name evidence="3" type="ORF">JR316_002116</name>
</gene>
<evidence type="ECO:0008006" key="4">
    <source>
        <dbReference type="Google" id="ProtNLM"/>
    </source>
</evidence>
<dbReference type="SUPFAM" id="SSF51735">
    <property type="entry name" value="NAD(P)-binding Rossmann-fold domains"/>
    <property type="match status" value="1"/>
</dbReference>
<dbReference type="InterPro" id="IPR006115">
    <property type="entry name" value="6PGDH_NADP-bd"/>
</dbReference>
<dbReference type="InterPro" id="IPR008927">
    <property type="entry name" value="6-PGluconate_DH-like_C_sf"/>
</dbReference>
<comment type="caution">
    <text evidence="3">The sequence shown here is derived from an EMBL/GenBank/DDBJ whole genome shotgun (WGS) entry which is preliminary data.</text>
</comment>
<dbReference type="Gene3D" id="1.10.1040.10">
    <property type="entry name" value="N-(1-d-carboxylethyl)-l-norvaline Dehydrogenase, domain 2"/>
    <property type="match status" value="1"/>
</dbReference>
<evidence type="ECO:0000313" key="3">
    <source>
        <dbReference type="EMBL" id="KAG5172614.1"/>
    </source>
</evidence>
<evidence type="ECO:0000259" key="1">
    <source>
        <dbReference type="Pfam" id="PF03446"/>
    </source>
</evidence>
<dbReference type="InterPro" id="IPR036291">
    <property type="entry name" value="NAD(P)-bd_dom_sf"/>
</dbReference>
<proteinExistence type="predicted"/>
<dbReference type="Pfam" id="PF03446">
    <property type="entry name" value="NAD_binding_2"/>
    <property type="match status" value="1"/>
</dbReference>